<evidence type="ECO:0000256" key="1">
    <source>
        <dbReference type="SAM" id="MobiDB-lite"/>
    </source>
</evidence>
<name>A0ABU0MQQ3_9PROT</name>
<sequence>MEQGKPADGRPSLQAVSAAPQSRPGRSASRQPARSRLRLTVLPAGPPPRRRAPPRGPARPACPRHGFVAGSPPCGAPPPPRCEAAPRSRVQPPPWTLWPQSSPAPAWTPSSRPGSGRTVATRGPVAGLPSFPDQHPDGGSVSGALHSRLERGAAYRTGIRAGRDLPAGAALPGRKPALADAVADGRAATRAPAGGSWPGRWRCRGFLRRQVHPRTS</sequence>
<evidence type="ECO:0000313" key="2">
    <source>
        <dbReference type="EMBL" id="MDQ0535809.1"/>
    </source>
</evidence>
<comment type="caution">
    <text evidence="2">The sequence shown here is derived from an EMBL/GenBank/DDBJ whole genome shotgun (WGS) entry which is preliminary data.</text>
</comment>
<feature type="compositionally biased region" description="Polar residues" evidence="1">
    <location>
        <begin position="98"/>
        <end position="113"/>
    </location>
</feature>
<dbReference type="Proteomes" id="UP001244552">
    <property type="component" value="Unassembled WGS sequence"/>
</dbReference>
<dbReference type="EMBL" id="JAUSVU010000020">
    <property type="protein sequence ID" value="MDQ0535809.1"/>
    <property type="molecule type" value="Genomic_DNA"/>
</dbReference>
<accession>A0ABU0MQQ3</accession>
<protein>
    <submittedName>
        <fullName evidence="2">Uncharacterized protein</fullName>
    </submittedName>
</protein>
<evidence type="ECO:0000313" key="3">
    <source>
        <dbReference type="Proteomes" id="UP001244552"/>
    </source>
</evidence>
<organism evidence="2 3">
    <name type="scientific">Azospirillum picis</name>
    <dbReference type="NCBI Taxonomy" id="488438"/>
    <lineage>
        <taxon>Bacteria</taxon>
        <taxon>Pseudomonadati</taxon>
        <taxon>Pseudomonadota</taxon>
        <taxon>Alphaproteobacteria</taxon>
        <taxon>Rhodospirillales</taxon>
        <taxon>Azospirillaceae</taxon>
        <taxon>Azospirillum</taxon>
    </lineage>
</organism>
<feature type="compositionally biased region" description="Low complexity" evidence="1">
    <location>
        <begin position="58"/>
        <end position="73"/>
    </location>
</feature>
<proteinExistence type="predicted"/>
<keyword evidence="3" id="KW-1185">Reference proteome</keyword>
<reference evidence="2 3" key="1">
    <citation type="submission" date="2023-07" db="EMBL/GenBank/DDBJ databases">
        <title>Genomic Encyclopedia of Type Strains, Phase IV (KMG-IV): sequencing the most valuable type-strain genomes for metagenomic binning, comparative biology and taxonomic classification.</title>
        <authorList>
            <person name="Goeker M."/>
        </authorList>
    </citation>
    <scope>NUCLEOTIDE SEQUENCE [LARGE SCALE GENOMIC DNA]</scope>
    <source>
        <strain evidence="2 3">DSM 19922</strain>
    </source>
</reference>
<feature type="region of interest" description="Disordered" evidence="1">
    <location>
        <begin position="1"/>
        <end position="146"/>
    </location>
</feature>
<gene>
    <name evidence="2" type="ORF">QO018_004693</name>
</gene>